<dbReference type="Pfam" id="PF00501">
    <property type="entry name" value="AMP-binding"/>
    <property type="match status" value="1"/>
</dbReference>
<dbReference type="Gene3D" id="3.30.559.10">
    <property type="entry name" value="Chloramphenicol acetyltransferase-like domain"/>
    <property type="match status" value="1"/>
</dbReference>
<dbReference type="PANTHER" id="PTHR45527">
    <property type="entry name" value="NONRIBOSOMAL PEPTIDE SYNTHETASE"/>
    <property type="match status" value="1"/>
</dbReference>
<dbReference type="InterPro" id="IPR036736">
    <property type="entry name" value="ACP-like_sf"/>
</dbReference>
<sequence length="1105" mass="124688">MKYPLLHELFDNICEKYPSRIAIEDAQQRISYQELQQYSLQLAACLMGTGTERETVVATLLPAGRELAASALALFRTGRVYMPLDARIPVARLHKMLTSTGCEIIIADTSVLDAIQRMLKEAGTCLRYVMVLGQGEPQLFTVNAARELTAAVAITGHQEPSATEPSDSCYIFFTSGTTGEGKPILGSHRGLSQFIHWEIREFNLDETSRVSQLAQITFDASLRDMFVPLCTGGTLCIPGQDIKFQMPALIRWLKHNSISMVHCVPSLFRMLIKELEQQGAHAGNHFPDLKYILMAGEMLYAKDVMAWRSLCGSSTELVNMYGTSETTMAKTFHRIAAVPEDPGEALHVGQPIDQAFVAIMNGNRLCRIGEIGEIFILSHYISKGYYRQPDKTAACFVPNPLEGSTVKVAHRTGDLGRYRKDRSIEVLGRQDDQVKVNGIRVELQELENIILETEGITQVVLKAMENAEKAVELACYYTGTPQDPGKLRKRLEEKISGSVMPVCFMHLKEFQLSLNGKVDKAALPRPTHVKAAETKADDAKTPAESEMEEIWKEVFKIAQVGRNVSFFSIGGTSLKAIRIISQIYKRFEVLLTINDLFAHPTIAALTALTEKGRKKEYAAIQPLGKQDTYELSGVQKRIWAIDQFSDNGALYNVPEIYLFEGTLQRESFERAIHSLVERHEILRTTFELVNGEPRQRIHDADSWNFSLDFHDYSIYETPLENAIALSADASLKTFDLEKGPMIRAILVRLSERSHVFIFVTHHIISDAWSQEVIARDVLAFYDAYTTGRKPVLEPLKIQYKDFAAWQNKKLMQRLDHHRSFWIEQFVDGVTPMKLPLDYPRPQQQTFNAKETTFRLEESTSKSLRALAQRHTASGFNLVLSLVNLLLYKYTDQQDIVIGSPVADRGHADTDNQVGVYFNTLPLRTRFCGEDTFGQLLDNVKQLTLKAFEHIDYPFENILEDINLDIDKQRNPLFDVGLTYISFLNIGGEEEAGDQQEGDAAIRVKGIYPGFKFIKSDLWIKAVENGNEPFLFVFSYNTDLFRPAFATKLIDDFRNLAALVAERPDATLSSLVEKAREAEAAASVQKQQQVRDRNLEVLKNFRVGTR</sequence>
<dbReference type="OrthoDB" id="605930at2"/>
<comment type="caution">
    <text evidence="2">The sequence shown here is derived from an EMBL/GenBank/DDBJ whole genome shotgun (WGS) entry which is preliminary data.</text>
</comment>
<dbReference type="Gene3D" id="1.10.1200.10">
    <property type="entry name" value="ACP-like"/>
    <property type="match status" value="1"/>
</dbReference>
<name>A0A562SLR0_CHIJA</name>
<dbReference type="InterPro" id="IPR009081">
    <property type="entry name" value="PP-bd_ACP"/>
</dbReference>
<proteinExistence type="predicted"/>
<evidence type="ECO:0000259" key="1">
    <source>
        <dbReference type="PROSITE" id="PS50075"/>
    </source>
</evidence>
<dbReference type="AlphaFoldDB" id="A0A562SLR0"/>
<dbReference type="Pfam" id="PF00550">
    <property type="entry name" value="PP-binding"/>
    <property type="match status" value="1"/>
</dbReference>
<dbReference type="InterPro" id="IPR042099">
    <property type="entry name" value="ANL_N_sf"/>
</dbReference>
<reference evidence="2 3" key="1">
    <citation type="journal article" date="2013" name="Stand. Genomic Sci.">
        <title>Genomic Encyclopedia of Type Strains, Phase I: The one thousand microbial genomes (KMG-I) project.</title>
        <authorList>
            <person name="Kyrpides N.C."/>
            <person name="Woyke T."/>
            <person name="Eisen J.A."/>
            <person name="Garrity G."/>
            <person name="Lilburn T.G."/>
            <person name="Beck B.J."/>
            <person name="Whitman W.B."/>
            <person name="Hugenholtz P."/>
            <person name="Klenk H.P."/>
        </authorList>
    </citation>
    <scope>NUCLEOTIDE SEQUENCE [LARGE SCALE GENOMIC DNA]</scope>
    <source>
        <strain evidence="2 3">DSM 13484</strain>
    </source>
</reference>
<dbReference type="SUPFAM" id="SSF47336">
    <property type="entry name" value="ACP-like"/>
    <property type="match status" value="1"/>
</dbReference>
<evidence type="ECO:0000313" key="3">
    <source>
        <dbReference type="Proteomes" id="UP000316778"/>
    </source>
</evidence>
<dbReference type="GO" id="GO:0043041">
    <property type="term" value="P:amino acid activation for nonribosomal peptide biosynthetic process"/>
    <property type="evidence" value="ECO:0007669"/>
    <property type="project" value="TreeGrafter"/>
</dbReference>
<dbReference type="Proteomes" id="UP000316778">
    <property type="component" value="Unassembled WGS sequence"/>
</dbReference>
<dbReference type="GO" id="GO:0031177">
    <property type="term" value="F:phosphopantetheine binding"/>
    <property type="evidence" value="ECO:0007669"/>
    <property type="project" value="TreeGrafter"/>
</dbReference>
<dbReference type="PANTHER" id="PTHR45527:SF1">
    <property type="entry name" value="FATTY ACID SYNTHASE"/>
    <property type="match status" value="1"/>
</dbReference>
<dbReference type="CDD" id="cd05930">
    <property type="entry name" value="A_NRPS"/>
    <property type="match status" value="1"/>
</dbReference>
<gene>
    <name evidence="2" type="ORF">LX66_5450</name>
</gene>
<dbReference type="Gene3D" id="3.30.559.30">
    <property type="entry name" value="Nonribosomal peptide synthetase, condensation domain"/>
    <property type="match status" value="1"/>
</dbReference>
<protein>
    <submittedName>
        <fullName evidence="2">Amino acid adenylation domain-containing protein</fullName>
    </submittedName>
</protein>
<dbReference type="NCBIfam" id="TIGR01733">
    <property type="entry name" value="AA-adenyl-dom"/>
    <property type="match status" value="1"/>
</dbReference>
<dbReference type="EMBL" id="VLLG01000007">
    <property type="protein sequence ID" value="TWI82132.1"/>
    <property type="molecule type" value="Genomic_DNA"/>
</dbReference>
<dbReference type="InterPro" id="IPR023213">
    <property type="entry name" value="CAT-like_dom_sf"/>
</dbReference>
<dbReference type="InterPro" id="IPR045851">
    <property type="entry name" value="AMP-bd_C_sf"/>
</dbReference>
<dbReference type="InterPro" id="IPR000873">
    <property type="entry name" value="AMP-dep_synth/lig_dom"/>
</dbReference>
<dbReference type="GO" id="GO:0003824">
    <property type="term" value="F:catalytic activity"/>
    <property type="evidence" value="ECO:0007669"/>
    <property type="project" value="InterPro"/>
</dbReference>
<keyword evidence="3" id="KW-1185">Reference proteome</keyword>
<evidence type="ECO:0000313" key="2">
    <source>
        <dbReference type="EMBL" id="TWI82132.1"/>
    </source>
</evidence>
<dbReference type="Gene3D" id="3.40.50.12780">
    <property type="entry name" value="N-terminal domain of ligase-like"/>
    <property type="match status" value="1"/>
</dbReference>
<dbReference type="InterPro" id="IPR010071">
    <property type="entry name" value="AA_adenyl_dom"/>
</dbReference>
<dbReference type="Gene3D" id="3.30.300.30">
    <property type="match status" value="1"/>
</dbReference>
<dbReference type="SUPFAM" id="SSF56801">
    <property type="entry name" value="Acetyl-CoA synthetase-like"/>
    <property type="match status" value="1"/>
</dbReference>
<dbReference type="PROSITE" id="PS50075">
    <property type="entry name" value="CARRIER"/>
    <property type="match status" value="1"/>
</dbReference>
<dbReference type="Pfam" id="PF00668">
    <property type="entry name" value="Condensation"/>
    <property type="match status" value="1"/>
</dbReference>
<dbReference type="InterPro" id="IPR001242">
    <property type="entry name" value="Condensation_dom"/>
</dbReference>
<dbReference type="GO" id="GO:0044550">
    <property type="term" value="P:secondary metabolite biosynthetic process"/>
    <property type="evidence" value="ECO:0007669"/>
    <property type="project" value="TreeGrafter"/>
</dbReference>
<dbReference type="RefSeq" id="WP_145719323.1">
    <property type="nucleotide sequence ID" value="NZ_BAAAFY010000003.1"/>
</dbReference>
<dbReference type="GO" id="GO:0005737">
    <property type="term" value="C:cytoplasm"/>
    <property type="evidence" value="ECO:0007669"/>
    <property type="project" value="TreeGrafter"/>
</dbReference>
<feature type="domain" description="Carrier" evidence="1">
    <location>
        <begin position="538"/>
        <end position="613"/>
    </location>
</feature>
<dbReference type="SUPFAM" id="SSF52777">
    <property type="entry name" value="CoA-dependent acyltransferases"/>
    <property type="match status" value="2"/>
</dbReference>
<dbReference type="CDD" id="cd19531">
    <property type="entry name" value="LCL_NRPS-like"/>
    <property type="match status" value="1"/>
</dbReference>
<accession>A0A562SLR0</accession>
<organism evidence="2 3">
    <name type="scientific">Chitinophaga japonensis</name>
    <name type="common">Flexibacter japonensis</name>
    <dbReference type="NCBI Taxonomy" id="104662"/>
    <lineage>
        <taxon>Bacteria</taxon>
        <taxon>Pseudomonadati</taxon>
        <taxon>Bacteroidota</taxon>
        <taxon>Chitinophagia</taxon>
        <taxon>Chitinophagales</taxon>
        <taxon>Chitinophagaceae</taxon>
        <taxon>Chitinophaga</taxon>
    </lineage>
</organism>